<dbReference type="OrthoDB" id="5179582at2"/>
<dbReference type="CDD" id="cd06217">
    <property type="entry name" value="FNR_iron_sulfur_binding_3"/>
    <property type="match status" value="1"/>
</dbReference>
<dbReference type="InterPro" id="IPR008333">
    <property type="entry name" value="Cbr1-like_FAD-bd_dom"/>
</dbReference>
<dbReference type="RefSeq" id="WP_130450000.1">
    <property type="nucleotide sequence ID" value="NZ_SHKR01000018.1"/>
</dbReference>
<comment type="cofactor">
    <cofactor evidence="1">
        <name>FAD</name>
        <dbReference type="ChEBI" id="CHEBI:57692"/>
    </cofactor>
</comment>
<evidence type="ECO:0000259" key="4">
    <source>
        <dbReference type="PROSITE" id="PS51384"/>
    </source>
</evidence>
<dbReference type="Gene3D" id="3.40.50.80">
    <property type="entry name" value="Nucleotide-binding domain of ferredoxin-NADP reductase (FNR) module"/>
    <property type="match status" value="1"/>
</dbReference>
<dbReference type="SUPFAM" id="SSF52343">
    <property type="entry name" value="Ferredoxin reductase-like, C-terminal NADP-linked domain"/>
    <property type="match status" value="1"/>
</dbReference>
<reference evidence="5 6" key="1">
    <citation type="journal article" date="2015" name="Stand. Genomic Sci.">
        <title>Genomic Encyclopedia of Bacterial and Archaeal Type Strains, Phase III: the genomes of soil and plant-associated and newly described type strains.</title>
        <authorList>
            <person name="Whitman W.B."/>
            <person name="Woyke T."/>
            <person name="Klenk H.P."/>
            <person name="Zhou Y."/>
            <person name="Lilburn T.G."/>
            <person name="Beck B.J."/>
            <person name="De Vos P."/>
            <person name="Vandamme P."/>
            <person name="Eisen J.A."/>
            <person name="Garrity G."/>
            <person name="Hugenholtz P."/>
            <person name="Kyrpides N.C."/>
        </authorList>
    </citation>
    <scope>NUCLEOTIDE SEQUENCE [LARGE SCALE GENOMIC DNA]</scope>
    <source>
        <strain evidence="5 6">VKM Ac-2540</strain>
    </source>
</reference>
<dbReference type="GO" id="GO:0016491">
    <property type="term" value="F:oxidoreductase activity"/>
    <property type="evidence" value="ECO:0007669"/>
    <property type="project" value="InterPro"/>
</dbReference>
<keyword evidence="3" id="KW-0411">Iron-sulfur</keyword>
<sequence length="251" mass="27382">MARTAIPGRLTWQQATVVETRFDTPQVKSIALTVPGWSGHRAGQHVDVRLTAPDGYQAERSYSIASAPEDGYVVLSVERLDDGEVSPFLVDELRTGDELELRGPVGGYFVWDEPLGGPLFLVAGGSGLAPLRAMMRHHRATRSEVPVRALCSARSLEALLYREELMELAACDPFDISITLTRVQPSAWRGYRRRIDSDLLAEVAWPPADRSLTYICGPTAFVETAAAGLVGLGHDPARIRTERFGGTGVQP</sequence>
<dbReference type="SUPFAM" id="SSF63380">
    <property type="entry name" value="Riboflavin synthase domain-like"/>
    <property type="match status" value="1"/>
</dbReference>
<dbReference type="PRINTS" id="PR00406">
    <property type="entry name" value="CYTB5RDTASE"/>
</dbReference>
<dbReference type="InterPro" id="IPR001433">
    <property type="entry name" value="OxRdtase_FAD/NAD-bd"/>
</dbReference>
<name>A0A4Q7VYN9_9ACTN</name>
<evidence type="ECO:0000313" key="6">
    <source>
        <dbReference type="Proteomes" id="UP000292027"/>
    </source>
</evidence>
<dbReference type="GO" id="GO:0051537">
    <property type="term" value="F:2 iron, 2 sulfur cluster binding"/>
    <property type="evidence" value="ECO:0007669"/>
    <property type="project" value="UniProtKB-KW"/>
</dbReference>
<organism evidence="5 6">
    <name type="scientific">Kribbella rubisoli</name>
    <dbReference type="NCBI Taxonomy" id="3075929"/>
    <lineage>
        <taxon>Bacteria</taxon>
        <taxon>Bacillati</taxon>
        <taxon>Actinomycetota</taxon>
        <taxon>Actinomycetes</taxon>
        <taxon>Propionibacteriales</taxon>
        <taxon>Kribbellaceae</taxon>
        <taxon>Kribbella</taxon>
    </lineage>
</organism>
<keyword evidence="2" id="KW-0001">2Fe-2S</keyword>
<dbReference type="InterPro" id="IPR001709">
    <property type="entry name" value="Flavoprot_Pyr_Nucl_cyt_Rdtase"/>
</dbReference>
<dbReference type="PANTHER" id="PTHR47354:SF5">
    <property type="entry name" value="PROTEIN RFBI"/>
    <property type="match status" value="1"/>
</dbReference>
<dbReference type="Proteomes" id="UP000292027">
    <property type="component" value="Unassembled WGS sequence"/>
</dbReference>
<dbReference type="Gene3D" id="2.40.30.10">
    <property type="entry name" value="Translation factors"/>
    <property type="match status" value="1"/>
</dbReference>
<evidence type="ECO:0000256" key="2">
    <source>
        <dbReference type="ARBA" id="ARBA00022714"/>
    </source>
</evidence>
<keyword evidence="2" id="KW-0479">Metal-binding</keyword>
<proteinExistence type="predicted"/>
<dbReference type="EMBL" id="SHKR01000018">
    <property type="protein sequence ID" value="RZU01881.1"/>
    <property type="molecule type" value="Genomic_DNA"/>
</dbReference>
<dbReference type="Pfam" id="PF00970">
    <property type="entry name" value="FAD_binding_6"/>
    <property type="match status" value="1"/>
</dbReference>
<dbReference type="InterPro" id="IPR017938">
    <property type="entry name" value="Riboflavin_synthase-like_b-brl"/>
</dbReference>
<keyword evidence="6" id="KW-1185">Reference proteome</keyword>
<evidence type="ECO:0000256" key="1">
    <source>
        <dbReference type="ARBA" id="ARBA00001974"/>
    </source>
</evidence>
<dbReference type="InterPro" id="IPR017927">
    <property type="entry name" value="FAD-bd_FR_type"/>
</dbReference>
<evidence type="ECO:0000256" key="3">
    <source>
        <dbReference type="ARBA" id="ARBA00023014"/>
    </source>
</evidence>
<comment type="caution">
    <text evidence="5">The sequence shown here is derived from an EMBL/GenBank/DDBJ whole genome shotgun (WGS) entry which is preliminary data.</text>
</comment>
<evidence type="ECO:0000313" key="5">
    <source>
        <dbReference type="EMBL" id="RZU01881.1"/>
    </source>
</evidence>
<dbReference type="PANTHER" id="PTHR47354">
    <property type="entry name" value="NADH OXIDOREDUCTASE HCR"/>
    <property type="match status" value="1"/>
</dbReference>
<dbReference type="PRINTS" id="PR00371">
    <property type="entry name" value="FPNCR"/>
</dbReference>
<accession>A0A4Q7VYN9</accession>
<feature type="domain" description="FAD-binding FR-type" evidence="4">
    <location>
        <begin position="10"/>
        <end position="111"/>
    </location>
</feature>
<keyword evidence="2" id="KW-0408">Iron</keyword>
<dbReference type="Pfam" id="PF00175">
    <property type="entry name" value="NAD_binding_1"/>
    <property type="match status" value="1"/>
</dbReference>
<gene>
    <name evidence="5" type="ORF">EV645_7985</name>
</gene>
<protein>
    <submittedName>
        <fullName evidence="5">Ferredoxin-NADP reductase</fullName>
    </submittedName>
</protein>
<dbReference type="PROSITE" id="PS51384">
    <property type="entry name" value="FAD_FR"/>
    <property type="match status" value="1"/>
</dbReference>
<dbReference type="AlphaFoldDB" id="A0A4Q7VYN9"/>
<dbReference type="InterPro" id="IPR050415">
    <property type="entry name" value="MRET"/>
</dbReference>
<dbReference type="InterPro" id="IPR039261">
    <property type="entry name" value="FNR_nucleotide-bd"/>
</dbReference>